<dbReference type="SUPFAM" id="SSF52467">
    <property type="entry name" value="DHS-like NAD/FAD-binding domain"/>
    <property type="match status" value="1"/>
</dbReference>
<proteinExistence type="predicted"/>
<gene>
    <name evidence="1" type="primary">dsr2</name>
    <name evidence="1" type="ORF">SOV92_00400</name>
</gene>
<dbReference type="AlphaFoldDB" id="A0AAW9H0N5"/>
<dbReference type="Pfam" id="PF13289">
    <property type="entry name" value="SIR2_2"/>
    <property type="match status" value="1"/>
</dbReference>
<protein>
    <submittedName>
        <fullName evidence="1">Anti-phage defense-associated sirtuin Dsr2</fullName>
    </submittedName>
</protein>
<dbReference type="Proteomes" id="UP001269968">
    <property type="component" value="Unassembled WGS sequence"/>
</dbReference>
<dbReference type="InterPro" id="IPR029035">
    <property type="entry name" value="DHS-like_NAD/FAD-binding_dom"/>
</dbReference>
<sequence>MYTDDKKRIIPLLNDIASRLWDGHAAVLVGAGFSRNAKPTSNRARSFPMWNDFGDIFYEKIYCEKNTSRYSNVLKLGDEVQAAFGRNVLERIIKENIPDEEYEPSLLHITLLNLPWVDVFTTNYDTLLERTCVSVESRKYDFVLNKNDLMNAEKPRIIKLHGSLPSERPFIMTEEDYRRYPTDFSPFVNTVQQSLIENTLCLIGFSGDDPNFLSWIGWIRDNLGSENAPKIFLVGLFSFNEAQRKLLERRNIVIVDISLLGDFKGNHYKAHESFFKYLNDKKKEGVNVEWPDLEYIGLPSIKSSQEEKEKEVLSVINAWRNDREKFPNWCIVPENKRRTLWRRTEGWMNYISEFSFLNERKEMEIAYELVWRVNKSLMPLFDNVAVYVSNLIEKNKKDFSEYDGDKNDIYYDISEIFPFLIINLLKYYRQEGIPDKWLSLSKIIINKKHVLSPELYAEFEYENALFSYSQLDIDEVVNKLSRWERNLQLPFHEAKRAGLLAELGMVDESISILESSLSTIRRNSLINTFGYDFSNLSQEAYIIFIIRFLKNSLWREDEDEKSNFYTERLAILSQYGCEPINELKFFEIRLEYNLKDEDSSAEDEFDLGRRRQTQSFGFSVWDDIAIYSYNFFLFVEEIGMPLRIPNKLTISKKTVINAATNIYSYSPEWAMLSLMRFSDEKSIGRIYNRYHLSKMDRNKVNEIIDKYFIKLKSIYDKTSTGIESSKGFHLEKCLLRIIPELLSRLVTKCSFEKKKEILIFLCDIFNSNDFHEYACVKNLVKRTIGSLSSEQKIELIPLFIKFPILPNGDEMRRRYDFINPFELLVEETKKERRNNKIKIPKVTLNGDIVNINSDNVLLRRMASLRMIVLYDLGFVDSPKIDKMIKAIWSRTDSFGLPEETDYYKFYFVKHLYPKGLNVRDMMIEYIRTYDFPVQSKNKDKGVNITNGRSYYCRELIGSLEFIEFPLGEIDTLVKELEGWYHSDRKLLFENKNFKDIKNEFIKRFSNIIDILINICLYQKITNYKDTKERILYLLNEMKSDGFIVIPALLSLSLDDKEMFRDILASIEDNLHSSDEDIIVGVIRSLYILLRKGKLSDSLLRAIGEKIKWNHEPYLIECMNLSSDILHENIPLIGDGFIGSLLSGLQKMHREDENFEIKSDVYLSNLEKRVSAAKLAFQISKYLSNKNEYVPEIIYEWRRVCTSSEEFDEIKNVWLD</sequence>
<dbReference type="EMBL" id="JAXHOZ010000005">
    <property type="protein sequence ID" value="MDY4376311.1"/>
    <property type="molecule type" value="Genomic_DNA"/>
</dbReference>
<dbReference type="RefSeq" id="WP_320713551.1">
    <property type="nucleotide sequence ID" value="NZ_JAXHOZ010000005.1"/>
</dbReference>
<accession>A0AAW9H0N5</accession>
<dbReference type="NCBIfam" id="NF041819">
    <property type="entry name" value="Dsr2"/>
    <property type="match status" value="1"/>
</dbReference>
<organism evidence="1 2">
    <name type="scientific">Pectobacterium brasiliense</name>
    <dbReference type="NCBI Taxonomy" id="180957"/>
    <lineage>
        <taxon>Bacteria</taxon>
        <taxon>Pseudomonadati</taxon>
        <taxon>Pseudomonadota</taxon>
        <taxon>Gammaproteobacteria</taxon>
        <taxon>Enterobacterales</taxon>
        <taxon>Pectobacteriaceae</taxon>
        <taxon>Pectobacterium</taxon>
    </lineage>
</organism>
<reference evidence="1" key="1">
    <citation type="submission" date="2023-11" db="EMBL/GenBank/DDBJ databases">
        <title>Comparative genomics revealed phylogeny of phytopathogenic Pectobacterium aroidearum based on whole-genome sequencing and function of putative horizontal acquire islands in P. aroidearum PccS1.</title>
        <authorList>
            <person name="Fan J."/>
            <person name="Yang L."/>
        </authorList>
    </citation>
    <scope>NUCLEOTIDE SEQUENCE</scope>
    <source>
        <strain evidence="1">NJAU140</strain>
    </source>
</reference>
<comment type="caution">
    <text evidence="1">The sequence shown here is derived from an EMBL/GenBank/DDBJ whole genome shotgun (WGS) entry which is preliminary data.</text>
</comment>
<name>A0AAW9H0N5_9GAMM</name>
<evidence type="ECO:0000313" key="2">
    <source>
        <dbReference type="Proteomes" id="UP001269968"/>
    </source>
</evidence>
<evidence type="ECO:0000313" key="1">
    <source>
        <dbReference type="EMBL" id="MDY4376311.1"/>
    </source>
</evidence>